<protein>
    <submittedName>
        <fullName evidence="2">Uncharacterized protein</fullName>
    </submittedName>
</protein>
<gene>
    <name evidence="2" type="ORF">ECRASSUSDP1_LOCUS3246</name>
</gene>
<proteinExistence type="predicted"/>
<evidence type="ECO:0000313" key="3">
    <source>
        <dbReference type="Proteomes" id="UP001295684"/>
    </source>
</evidence>
<evidence type="ECO:0000256" key="1">
    <source>
        <dbReference type="SAM" id="MobiDB-lite"/>
    </source>
</evidence>
<dbReference type="EMBL" id="CAMPGE010003106">
    <property type="protein sequence ID" value="CAI2361930.1"/>
    <property type="molecule type" value="Genomic_DNA"/>
</dbReference>
<dbReference type="AlphaFoldDB" id="A0AAD1U483"/>
<dbReference type="Proteomes" id="UP001295684">
    <property type="component" value="Unassembled WGS sequence"/>
</dbReference>
<keyword evidence="3" id="KW-1185">Reference proteome</keyword>
<accession>A0AAD1U483</accession>
<organism evidence="2 3">
    <name type="scientific">Euplotes crassus</name>
    <dbReference type="NCBI Taxonomy" id="5936"/>
    <lineage>
        <taxon>Eukaryota</taxon>
        <taxon>Sar</taxon>
        <taxon>Alveolata</taxon>
        <taxon>Ciliophora</taxon>
        <taxon>Intramacronucleata</taxon>
        <taxon>Spirotrichea</taxon>
        <taxon>Hypotrichia</taxon>
        <taxon>Euplotida</taxon>
        <taxon>Euplotidae</taxon>
        <taxon>Moneuplotes</taxon>
    </lineage>
</organism>
<evidence type="ECO:0000313" key="2">
    <source>
        <dbReference type="EMBL" id="CAI2361930.1"/>
    </source>
</evidence>
<feature type="compositionally biased region" description="Low complexity" evidence="1">
    <location>
        <begin position="288"/>
        <end position="300"/>
    </location>
</feature>
<comment type="caution">
    <text evidence="2">The sequence shown here is derived from an EMBL/GenBank/DDBJ whole genome shotgun (WGS) entry which is preliminary data.</text>
</comment>
<sequence length="340" mass="37898">MDPFGALNNSNLQPTYLQSHEIENKSPGHCDSCVLALRQLLACNKCFSNLGLNLVKMLMSQLNTVIDPCNAPIRRKKSIYSKNANDEENSFNRLKVSPNGFKSRNLSTMHTGVDQSRTLVGKNSKLLKNATIDIRVNGNNNLNSSIQLSENHGETTTNSQLMGGFGETLNYNLNTSCLLPKKGKKRRLLGHPFKSFKVKRKSTLTKKQIIKKSISLMKMGFLKKFREKISEEEKTLDLQKMINPTKEKSLPSLNPIVTEKSKLEPISKGKKASGSDRNSGKGHDISTSLRQSNDLSLNSSLKKKHKKANLKVLARKTKNDVNRSHTGSTGKSTKVFKIDD</sequence>
<feature type="region of interest" description="Disordered" evidence="1">
    <location>
        <begin position="242"/>
        <end position="340"/>
    </location>
</feature>
<reference evidence="2" key="1">
    <citation type="submission" date="2023-07" db="EMBL/GenBank/DDBJ databases">
        <authorList>
            <consortium name="AG Swart"/>
            <person name="Singh M."/>
            <person name="Singh A."/>
            <person name="Seah K."/>
            <person name="Emmerich C."/>
        </authorList>
    </citation>
    <scope>NUCLEOTIDE SEQUENCE</scope>
    <source>
        <strain evidence="2">DP1</strain>
    </source>
</reference>
<name>A0AAD1U483_EUPCR</name>
<feature type="compositionally biased region" description="Basic residues" evidence="1">
    <location>
        <begin position="301"/>
        <end position="316"/>
    </location>
</feature>